<evidence type="ECO:0000313" key="2">
    <source>
        <dbReference type="EMBL" id="MEU5706153.1"/>
    </source>
</evidence>
<gene>
    <name evidence="2" type="ORF">AB0H04_04585</name>
</gene>
<reference evidence="2 3" key="1">
    <citation type="submission" date="2024-06" db="EMBL/GenBank/DDBJ databases">
        <title>The Natural Products Discovery Center: Release of the First 8490 Sequenced Strains for Exploring Actinobacteria Biosynthetic Diversity.</title>
        <authorList>
            <person name="Kalkreuter E."/>
            <person name="Kautsar S.A."/>
            <person name="Yang D."/>
            <person name="Bader C.D."/>
            <person name="Teijaro C.N."/>
            <person name="Fluegel L."/>
            <person name="Davis C.M."/>
            <person name="Simpson J.R."/>
            <person name="Lauterbach L."/>
            <person name="Steele A.D."/>
            <person name="Gui C."/>
            <person name="Meng S."/>
            <person name="Li G."/>
            <person name="Viehrig K."/>
            <person name="Ye F."/>
            <person name="Su P."/>
            <person name="Kiefer A.F."/>
            <person name="Nichols A."/>
            <person name="Cepeda A.J."/>
            <person name="Yan W."/>
            <person name="Fan B."/>
            <person name="Jiang Y."/>
            <person name="Adhikari A."/>
            <person name="Zheng C.-J."/>
            <person name="Schuster L."/>
            <person name="Cowan T.M."/>
            <person name="Smanski M.J."/>
            <person name="Chevrette M.G."/>
            <person name="De Carvalho L.P.S."/>
            <person name="Shen B."/>
        </authorList>
    </citation>
    <scope>NUCLEOTIDE SEQUENCE [LARGE SCALE GENOMIC DNA]</scope>
    <source>
        <strain evidence="2 3">NPDC020594</strain>
    </source>
</reference>
<dbReference type="RefSeq" id="WP_030645112.1">
    <property type="nucleotide sequence ID" value="NZ_JBEXDP010000008.1"/>
</dbReference>
<dbReference type="EMBL" id="JBFAEG010000003">
    <property type="protein sequence ID" value="MEU5706153.1"/>
    <property type="molecule type" value="Genomic_DNA"/>
</dbReference>
<comment type="caution">
    <text evidence="2">The sequence shown here is derived from an EMBL/GenBank/DDBJ whole genome shotgun (WGS) entry which is preliminary data.</text>
</comment>
<proteinExistence type="predicted"/>
<evidence type="ECO:0000313" key="3">
    <source>
        <dbReference type="Proteomes" id="UP001551011"/>
    </source>
</evidence>
<protein>
    <submittedName>
        <fullName evidence="2">Uncharacterized protein</fullName>
    </submittedName>
</protein>
<feature type="region of interest" description="Disordered" evidence="1">
    <location>
        <begin position="113"/>
        <end position="134"/>
    </location>
</feature>
<accession>A0ABV3A2I7</accession>
<evidence type="ECO:0000256" key="1">
    <source>
        <dbReference type="SAM" id="MobiDB-lite"/>
    </source>
</evidence>
<name>A0ABV3A2I7_9ACTN</name>
<dbReference type="Proteomes" id="UP001551011">
    <property type="component" value="Unassembled WGS sequence"/>
</dbReference>
<organism evidence="2 3">
    <name type="scientific">Streptomyces flaveolus</name>
    <dbReference type="NCBI Taxonomy" id="67297"/>
    <lineage>
        <taxon>Bacteria</taxon>
        <taxon>Bacillati</taxon>
        <taxon>Actinomycetota</taxon>
        <taxon>Actinomycetes</taxon>
        <taxon>Kitasatosporales</taxon>
        <taxon>Streptomycetaceae</taxon>
        <taxon>Streptomyces</taxon>
    </lineage>
</organism>
<keyword evidence="3" id="KW-1185">Reference proteome</keyword>
<sequence>MARLLIDGDDLVVRLSWSERLRARRREVRLPGAVIKDARIEPDWWRALRGVPERGPRLPARCLGEWRHPRGRDFVALRSGYPAVLVDLWPTPSTAPLARIAVSVPPAEADELLGTLRRRRVPERPASPPAAGLP</sequence>